<dbReference type="AlphaFoldDB" id="Q3A892"/>
<dbReference type="eggNOG" id="COG2165">
    <property type="taxonomic scope" value="Bacteria"/>
</dbReference>
<keyword evidence="3" id="KW-0812">Transmembrane</keyword>
<evidence type="ECO:0000256" key="2">
    <source>
        <dbReference type="SAM" id="MobiDB-lite"/>
    </source>
</evidence>
<evidence type="ECO:0000256" key="1">
    <source>
        <dbReference type="ARBA" id="ARBA00022481"/>
    </source>
</evidence>
<feature type="region of interest" description="Disordered" evidence="2">
    <location>
        <begin position="104"/>
        <end position="127"/>
    </location>
</feature>
<protein>
    <submittedName>
        <fullName evidence="4">Type II secretion system pseudopilin OxpG</fullName>
    </submittedName>
</protein>
<dbReference type="Gene3D" id="3.30.700.10">
    <property type="entry name" value="Glycoprotein, Type 4 Pilin"/>
    <property type="match status" value="1"/>
</dbReference>
<gene>
    <name evidence="4" type="primary">oxpG-2</name>
    <name evidence="4" type="ordered locus">Pcar_0138</name>
</gene>
<evidence type="ECO:0000313" key="4">
    <source>
        <dbReference type="EMBL" id="ABA87400.1"/>
    </source>
</evidence>
<dbReference type="Proteomes" id="UP000002534">
    <property type="component" value="Chromosome"/>
</dbReference>
<dbReference type="EMBL" id="CP000142">
    <property type="protein sequence ID" value="ABA87400.1"/>
    <property type="molecule type" value="Genomic_DNA"/>
</dbReference>
<dbReference type="InterPro" id="IPR012902">
    <property type="entry name" value="N_methyl_site"/>
</dbReference>
<organism evidence="4 5">
    <name type="scientific">Syntrophotalea carbinolica (strain DSM 2380 / NBRC 103641 / GraBd1)</name>
    <name type="common">Pelobacter carbinolicus</name>
    <dbReference type="NCBI Taxonomy" id="338963"/>
    <lineage>
        <taxon>Bacteria</taxon>
        <taxon>Pseudomonadati</taxon>
        <taxon>Thermodesulfobacteriota</taxon>
        <taxon>Desulfuromonadia</taxon>
        <taxon>Desulfuromonadales</taxon>
        <taxon>Syntrophotaleaceae</taxon>
        <taxon>Syntrophotalea</taxon>
    </lineage>
</organism>
<dbReference type="KEGG" id="pca:Pcar_0138"/>
<dbReference type="STRING" id="338963.Pcar_0138"/>
<dbReference type="OrthoDB" id="9795612at2"/>
<name>Q3A892_SYNC1</name>
<dbReference type="HOGENOM" id="CLU_091705_7_2_7"/>
<dbReference type="PRINTS" id="PR00813">
    <property type="entry name" value="BCTERIALGSPG"/>
</dbReference>
<keyword evidence="5" id="KW-1185">Reference proteome</keyword>
<dbReference type="NCBIfam" id="TIGR02532">
    <property type="entry name" value="IV_pilin_GFxxxE"/>
    <property type="match status" value="1"/>
</dbReference>
<feature type="transmembrane region" description="Helical" evidence="3">
    <location>
        <begin position="25"/>
        <end position="46"/>
    </location>
</feature>
<dbReference type="GO" id="GO:0015628">
    <property type="term" value="P:protein secretion by the type II secretion system"/>
    <property type="evidence" value="ECO:0007669"/>
    <property type="project" value="InterPro"/>
</dbReference>
<reference evidence="5" key="1">
    <citation type="submission" date="2005-10" db="EMBL/GenBank/DDBJ databases">
        <title>Complete sequence of Pelobacter carbinolicus DSM 2380.</title>
        <authorList>
            <person name="Copeland A."/>
            <person name="Lucas S."/>
            <person name="Lapidus A."/>
            <person name="Barry K."/>
            <person name="Detter J.C."/>
            <person name="Glavina T."/>
            <person name="Hammon N."/>
            <person name="Israni S."/>
            <person name="Pitluck S."/>
            <person name="Chertkov O."/>
            <person name="Schmutz J."/>
            <person name="Larimer F."/>
            <person name="Land M."/>
            <person name="Kyrpides N."/>
            <person name="Ivanova N."/>
            <person name="Richardson P."/>
        </authorList>
    </citation>
    <scope>NUCLEOTIDE SEQUENCE [LARGE SCALE GENOMIC DNA]</scope>
    <source>
        <strain evidence="5">DSM 2380 / NBRC 103641 / GraBd1</strain>
    </source>
</reference>
<keyword evidence="3" id="KW-0472">Membrane</keyword>
<sequence length="149" mass="16924">MTFIHRALKRPWTELFTKIGRPKTAGFSLIELMIVMSIMAILAAIANPVYQRHLIKAREAVLAEDLYQMRQAIDKFFADKLRYPDNLRELVTAKYLRSVPKDPFTKSAESWKLSAPEPDQGEAPPRGSVFDVTSGSDLIGLNGVPYRDW</sequence>
<dbReference type="InterPro" id="IPR000983">
    <property type="entry name" value="Bac_GSPG_pilin"/>
</dbReference>
<dbReference type="PROSITE" id="PS00409">
    <property type="entry name" value="PROKAR_NTER_METHYL"/>
    <property type="match status" value="1"/>
</dbReference>
<dbReference type="Pfam" id="PF07963">
    <property type="entry name" value="N_methyl"/>
    <property type="match status" value="1"/>
</dbReference>
<accession>Q3A892</accession>
<dbReference type="GO" id="GO:0015627">
    <property type="term" value="C:type II protein secretion system complex"/>
    <property type="evidence" value="ECO:0007669"/>
    <property type="project" value="InterPro"/>
</dbReference>
<evidence type="ECO:0000313" key="5">
    <source>
        <dbReference type="Proteomes" id="UP000002534"/>
    </source>
</evidence>
<reference evidence="4 5" key="2">
    <citation type="journal article" date="2012" name="BMC Genomics">
        <title>The genome of Pelobacter carbinolicus reveals surprising metabolic capabilities and physiological features.</title>
        <authorList>
            <person name="Aklujkar M."/>
            <person name="Haveman S.A."/>
            <person name="Didonato R.Jr."/>
            <person name="Chertkov O."/>
            <person name="Han C.S."/>
            <person name="Land M.L."/>
            <person name="Brown P."/>
            <person name="Lovley D.R."/>
        </authorList>
    </citation>
    <scope>NUCLEOTIDE SEQUENCE [LARGE SCALE GENOMIC DNA]</scope>
    <source>
        <strain evidence="5">DSM 2380 / NBRC 103641 / GraBd1</strain>
    </source>
</reference>
<dbReference type="SUPFAM" id="SSF54523">
    <property type="entry name" value="Pili subunits"/>
    <property type="match status" value="1"/>
</dbReference>
<proteinExistence type="predicted"/>
<dbReference type="InterPro" id="IPR045584">
    <property type="entry name" value="Pilin-like"/>
</dbReference>
<evidence type="ECO:0000256" key="3">
    <source>
        <dbReference type="SAM" id="Phobius"/>
    </source>
</evidence>
<keyword evidence="3" id="KW-1133">Transmembrane helix</keyword>
<keyword evidence="1" id="KW-0488">Methylation</keyword>